<dbReference type="PANTHER" id="PTHR30244">
    <property type="entry name" value="TRANSAMINASE"/>
    <property type="match status" value="1"/>
</dbReference>
<dbReference type="Gene3D" id="3.40.640.10">
    <property type="entry name" value="Type I PLP-dependent aspartate aminotransferase-like (Major domain)"/>
    <property type="match status" value="1"/>
</dbReference>
<dbReference type="CDD" id="cd00616">
    <property type="entry name" value="AHBA_syn"/>
    <property type="match status" value="1"/>
</dbReference>
<dbReference type="InterPro" id="IPR015421">
    <property type="entry name" value="PyrdxlP-dep_Trfase_major"/>
</dbReference>
<protein>
    <recommendedName>
        <fullName evidence="2">DegT/DnrJ/EryC1/StrS family aminotransferase</fullName>
    </recommendedName>
</protein>
<dbReference type="PANTHER" id="PTHR30244:SF34">
    <property type="entry name" value="DTDP-4-AMINO-4,6-DIDEOXYGALACTOSE TRANSAMINASE"/>
    <property type="match status" value="1"/>
</dbReference>
<dbReference type="Pfam" id="PF01041">
    <property type="entry name" value="DegT_DnrJ_EryC1"/>
    <property type="match status" value="1"/>
</dbReference>
<name>A0A382CK95_9ZZZZ</name>
<dbReference type="EMBL" id="UINC01034972">
    <property type="protein sequence ID" value="SVB26628.1"/>
    <property type="molecule type" value="Genomic_DNA"/>
</dbReference>
<dbReference type="GO" id="GO:0008483">
    <property type="term" value="F:transaminase activity"/>
    <property type="evidence" value="ECO:0007669"/>
    <property type="project" value="TreeGrafter"/>
</dbReference>
<dbReference type="Gene3D" id="3.90.1150.10">
    <property type="entry name" value="Aspartate Aminotransferase, domain 1"/>
    <property type="match status" value="1"/>
</dbReference>
<evidence type="ECO:0008006" key="2">
    <source>
        <dbReference type="Google" id="ProtNLM"/>
    </source>
</evidence>
<sequence>MTEKKSEELWKLPLYKIYTDDDDVNLITKIIKRGSEWAIGPEIEEFENAVSDYVGVDYCAVLNSGTSSLHATLLAFGLGNGDEILVPSFSFISTANAVLFVNATPSFVDIEEETLGLNPKLITEKISANTKAVIPMDYGGTSCNISEIQEHAKNNNLILIEDGAESLGSSVGGKKVGSISDATIFSFCGNKVLTTGEGGAVVTNSREIYDKIKLIRSHGRLDQDNYFNSTSMSQYLDLGYNWRMSSITAALGLAQLNKLEKIIKMRQNNAQYLSSKLAKFTQIKVPTPPNGYEHIYQMYTIRLPDRITRDSLHNFLTARRIFSKVYFTPIHTTSFYQQKFMVDGNSLPITEKISQQVLTLPLYPNMTMEEKELLVQTISEFFESQ</sequence>
<accession>A0A382CK95</accession>
<proteinExistence type="predicted"/>
<dbReference type="InterPro" id="IPR015424">
    <property type="entry name" value="PyrdxlP-dep_Trfase"/>
</dbReference>
<dbReference type="PIRSF" id="PIRSF000390">
    <property type="entry name" value="PLP_StrS"/>
    <property type="match status" value="1"/>
</dbReference>
<dbReference type="AlphaFoldDB" id="A0A382CK95"/>
<dbReference type="InterPro" id="IPR015422">
    <property type="entry name" value="PyrdxlP-dep_Trfase_small"/>
</dbReference>
<evidence type="ECO:0000313" key="1">
    <source>
        <dbReference type="EMBL" id="SVB26628.1"/>
    </source>
</evidence>
<dbReference type="InterPro" id="IPR000653">
    <property type="entry name" value="DegT/StrS_aminotransferase"/>
</dbReference>
<dbReference type="GO" id="GO:0000271">
    <property type="term" value="P:polysaccharide biosynthetic process"/>
    <property type="evidence" value="ECO:0007669"/>
    <property type="project" value="TreeGrafter"/>
</dbReference>
<dbReference type="GO" id="GO:0030170">
    <property type="term" value="F:pyridoxal phosphate binding"/>
    <property type="evidence" value="ECO:0007669"/>
    <property type="project" value="TreeGrafter"/>
</dbReference>
<dbReference type="SUPFAM" id="SSF53383">
    <property type="entry name" value="PLP-dependent transferases"/>
    <property type="match status" value="1"/>
</dbReference>
<reference evidence="1" key="1">
    <citation type="submission" date="2018-05" db="EMBL/GenBank/DDBJ databases">
        <authorList>
            <person name="Lanie J.A."/>
            <person name="Ng W.-L."/>
            <person name="Kazmierczak K.M."/>
            <person name="Andrzejewski T.M."/>
            <person name="Davidsen T.M."/>
            <person name="Wayne K.J."/>
            <person name="Tettelin H."/>
            <person name="Glass J.I."/>
            <person name="Rusch D."/>
            <person name="Podicherti R."/>
            <person name="Tsui H.-C.T."/>
            <person name="Winkler M.E."/>
        </authorList>
    </citation>
    <scope>NUCLEOTIDE SEQUENCE</scope>
</reference>
<organism evidence="1">
    <name type="scientific">marine metagenome</name>
    <dbReference type="NCBI Taxonomy" id="408172"/>
    <lineage>
        <taxon>unclassified sequences</taxon>
        <taxon>metagenomes</taxon>
        <taxon>ecological metagenomes</taxon>
    </lineage>
</organism>
<gene>
    <name evidence="1" type="ORF">METZ01_LOCUS179482</name>
</gene>